<dbReference type="SMART" id="SM01100">
    <property type="entry name" value="CRAL_TRIO_N"/>
    <property type="match status" value="1"/>
</dbReference>
<feature type="domain" description="CRAL/TRIO N-terminal" evidence="1">
    <location>
        <begin position="59"/>
        <end position="84"/>
    </location>
</feature>
<name>A0A653CIU0_CALMS</name>
<dbReference type="SUPFAM" id="SSF52087">
    <property type="entry name" value="CRAL/TRIO domain"/>
    <property type="match status" value="1"/>
</dbReference>
<evidence type="ECO:0000259" key="1">
    <source>
        <dbReference type="SMART" id="SM01100"/>
    </source>
</evidence>
<dbReference type="AlphaFoldDB" id="A0A653CIU0"/>
<keyword evidence="3" id="KW-1185">Reference proteome</keyword>
<dbReference type="InterPro" id="IPR011074">
    <property type="entry name" value="CRAL/TRIO_N_dom"/>
</dbReference>
<dbReference type="PANTHER" id="PTHR10174">
    <property type="entry name" value="ALPHA-TOCOPHEROL TRANSFER PROTEIN-RELATED"/>
    <property type="match status" value="1"/>
</dbReference>
<dbReference type="InterPro" id="IPR036273">
    <property type="entry name" value="CRAL/TRIO_N_dom_sf"/>
</dbReference>
<dbReference type="SUPFAM" id="SSF46938">
    <property type="entry name" value="CRAL/TRIO N-terminal domain"/>
    <property type="match status" value="1"/>
</dbReference>
<accession>A0A653CIU0</accession>
<evidence type="ECO:0000313" key="2">
    <source>
        <dbReference type="EMBL" id="VEN47835.1"/>
    </source>
</evidence>
<protein>
    <recommendedName>
        <fullName evidence="1">CRAL/TRIO N-terminal domain-containing protein</fullName>
    </recommendedName>
</protein>
<dbReference type="Gene3D" id="3.40.525.10">
    <property type="entry name" value="CRAL-TRIO lipid binding domain"/>
    <property type="match status" value="1"/>
</dbReference>
<dbReference type="OrthoDB" id="1434354at2759"/>
<proteinExistence type="predicted"/>
<evidence type="ECO:0000313" key="3">
    <source>
        <dbReference type="Proteomes" id="UP000410492"/>
    </source>
</evidence>
<dbReference type="InterPro" id="IPR036865">
    <property type="entry name" value="CRAL-TRIO_dom_sf"/>
</dbReference>
<dbReference type="GO" id="GO:1902936">
    <property type="term" value="F:phosphatidylinositol bisphosphate binding"/>
    <property type="evidence" value="ECO:0007669"/>
    <property type="project" value="TreeGrafter"/>
</dbReference>
<gene>
    <name evidence="2" type="ORF">CALMAC_LOCUS9502</name>
</gene>
<reference evidence="2 3" key="1">
    <citation type="submission" date="2019-01" db="EMBL/GenBank/DDBJ databases">
        <authorList>
            <person name="Sayadi A."/>
        </authorList>
    </citation>
    <scope>NUCLEOTIDE SEQUENCE [LARGE SCALE GENOMIC DNA]</scope>
</reference>
<dbReference type="PANTHER" id="PTHR10174:SF120">
    <property type="entry name" value="CELLULAR RETINALDEHYDE BINDING PROTEIN"/>
    <property type="match status" value="1"/>
</dbReference>
<feature type="non-terminal residue" evidence="2">
    <location>
        <position position="198"/>
    </location>
</feature>
<dbReference type="PRINTS" id="PR00180">
    <property type="entry name" value="CRETINALDHBP"/>
</dbReference>
<dbReference type="Proteomes" id="UP000410492">
    <property type="component" value="Unassembled WGS sequence"/>
</dbReference>
<dbReference type="Gene3D" id="1.10.8.20">
    <property type="entry name" value="N-terminal domain of phosphatidylinositol transfer protein sec14p"/>
    <property type="match status" value="1"/>
</dbReference>
<organism evidence="2 3">
    <name type="scientific">Callosobruchus maculatus</name>
    <name type="common">Southern cowpea weevil</name>
    <name type="synonym">Pulse bruchid</name>
    <dbReference type="NCBI Taxonomy" id="64391"/>
    <lineage>
        <taxon>Eukaryota</taxon>
        <taxon>Metazoa</taxon>
        <taxon>Ecdysozoa</taxon>
        <taxon>Arthropoda</taxon>
        <taxon>Hexapoda</taxon>
        <taxon>Insecta</taxon>
        <taxon>Pterygota</taxon>
        <taxon>Neoptera</taxon>
        <taxon>Endopterygota</taxon>
        <taxon>Coleoptera</taxon>
        <taxon>Polyphaga</taxon>
        <taxon>Cucujiformia</taxon>
        <taxon>Chrysomeloidea</taxon>
        <taxon>Chrysomelidae</taxon>
        <taxon>Bruchinae</taxon>
        <taxon>Bruchini</taxon>
        <taxon>Callosobruchus</taxon>
    </lineage>
</organism>
<dbReference type="GO" id="GO:0016020">
    <property type="term" value="C:membrane"/>
    <property type="evidence" value="ECO:0007669"/>
    <property type="project" value="TreeGrafter"/>
</dbReference>
<dbReference type="EMBL" id="CAACVG010007964">
    <property type="protein sequence ID" value="VEN47835.1"/>
    <property type="molecule type" value="Genomic_DNA"/>
</dbReference>
<sequence>MPDPMDICNNNNTGDKIKKELARIAKEELRDTDSTRTQCLQSLREWVEQNGDIENCLTDDNFLLRFLRVKKFSIPMAQQVLLKYLNYRKKFSEIMYNLDYTDPKINELISRGYIFVSPFRDSQCRRVIIYDLSKFDVSKFNGVDLARSHAITYETLVDDDESQILGVHHVADVEAISPQFLTLFTITEFSYLIRWGEV</sequence>